<accession>A0A101JKR3</accession>
<dbReference type="InterPro" id="IPR015424">
    <property type="entry name" value="PyrdxlP-dep_Trfase"/>
</dbReference>
<dbReference type="InterPro" id="IPR000192">
    <property type="entry name" value="Aminotrans_V_dom"/>
</dbReference>
<organism evidence="3 4">
    <name type="scientific">Actinoplanes awajinensis subsp. mycoplanecinus</name>
    <dbReference type="NCBI Taxonomy" id="135947"/>
    <lineage>
        <taxon>Bacteria</taxon>
        <taxon>Bacillati</taxon>
        <taxon>Actinomycetota</taxon>
        <taxon>Actinomycetes</taxon>
        <taxon>Micromonosporales</taxon>
        <taxon>Micromonosporaceae</taxon>
        <taxon>Actinoplanes</taxon>
    </lineage>
</organism>
<keyword evidence="3" id="KW-0808">Transferase</keyword>
<dbReference type="GO" id="GO:0008483">
    <property type="term" value="F:transaminase activity"/>
    <property type="evidence" value="ECO:0007669"/>
    <property type="project" value="UniProtKB-KW"/>
</dbReference>
<dbReference type="SUPFAM" id="SSF53383">
    <property type="entry name" value="PLP-dependent transferases"/>
    <property type="match status" value="1"/>
</dbReference>
<dbReference type="RefSeq" id="WP_067698668.1">
    <property type="nucleotide sequence ID" value="NZ_LLZH01000286.1"/>
</dbReference>
<gene>
    <name evidence="3" type="ORF">ADL15_31250</name>
</gene>
<keyword evidence="1" id="KW-0663">Pyridoxal phosphate</keyword>
<evidence type="ECO:0000256" key="1">
    <source>
        <dbReference type="ARBA" id="ARBA00022898"/>
    </source>
</evidence>
<sequence length="396" mass="42462">MSAAAPPRPIPGARLLFSLDPAVSYLNHGSFGAVPISVQRAQQRLRDETEANPMRFFGDGLLDRIVHTRRHLAEFLGADPEGSALTGNTTSVVSLVLQSAGLGRSDEVLLTDHAYGAVAMAVRRECRRTGATARTVALPLGAPSAEVVARVRAALRPGRTRLLIVDQLTSATATLFPVDQITAAARDLDIPVMVDAAHVPGMLPVDVSAIGADFWVGNLHKWAWAPRGTSVLAVSPEWRRRIEPLIVSWEQDQGFPLSVEFQGTLDYTAWLAAPAGVYAMRTIGLDAIREHNAALVSYGQRVVGEALGLGPADLPQPGGPGVSMRIVPLPAGLATTYPEAHALRQHIADKLGVETAVNAWGGRGLLRLSAQIYNRPEEYDRLAERLPALLNGWQHG</sequence>
<dbReference type="PANTHER" id="PTHR43092">
    <property type="entry name" value="L-CYSTEINE DESULFHYDRASE"/>
    <property type="match status" value="1"/>
</dbReference>
<keyword evidence="3" id="KW-0032">Aminotransferase</keyword>
<dbReference type="Gene3D" id="3.40.640.10">
    <property type="entry name" value="Type I PLP-dependent aspartate aminotransferase-like (Major domain)"/>
    <property type="match status" value="1"/>
</dbReference>
<dbReference type="Pfam" id="PF00266">
    <property type="entry name" value="Aminotran_5"/>
    <property type="match status" value="1"/>
</dbReference>
<dbReference type="Gene3D" id="3.90.1150.10">
    <property type="entry name" value="Aspartate Aminotransferase, domain 1"/>
    <property type="match status" value="1"/>
</dbReference>
<dbReference type="EMBL" id="LLZH01000286">
    <property type="protein sequence ID" value="KUL28651.1"/>
    <property type="molecule type" value="Genomic_DNA"/>
</dbReference>
<feature type="domain" description="Aminotransferase class V" evidence="2">
    <location>
        <begin position="63"/>
        <end position="382"/>
    </location>
</feature>
<proteinExistence type="predicted"/>
<dbReference type="OrthoDB" id="250246at2"/>
<dbReference type="AlphaFoldDB" id="A0A101JKR3"/>
<evidence type="ECO:0000313" key="3">
    <source>
        <dbReference type="EMBL" id="KUL28651.1"/>
    </source>
</evidence>
<evidence type="ECO:0000259" key="2">
    <source>
        <dbReference type="Pfam" id="PF00266"/>
    </source>
</evidence>
<keyword evidence="4" id="KW-1185">Reference proteome</keyword>
<evidence type="ECO:0000313" key="4">
    <source>
        <dbReference type="Proteomes" id="UP000053244"/>
    </source>
</evidence>
<name>A0A101JKR3_9ACTN</name>
<comment type="caution">
    <text evidence="3">The sequence shown here is derived from an EMBL/GenBank/DDBJ whole genome shotgun (WGS) entry which is preliminary data.</text>
</comment>
<dbReference type="Proteomes" id="UP000053244">
    <property type="component" value="Unassembled WGS sequence"/>
</dbReference>
<reference evidence="3 4" key="1">
    <citation type="submission" date="2015-10" db="EMBL/GenBank/DDBJ databases">
        <authorList>
            <person name="Gilbert D.G."/>
        </authorList>
    </citation>
    <scope>NUCLEOTIDE SEQUENCE [LARGE SCALE GENOMIC DNA]</scope>
    <source>
        <strain evidence="3 4">NRRL B-16712</strain>
    </source>
</reference>
<dbReference type="InterPro" id="IPR015421">
    <property type="entry name" value="PyrdxlP-dep_Trfase_major"/>
</dbReference>
<protein>
    <submittedName>
        <fullName evidence="3">Aminotransferase V</fullName>
    </submittedName>
</protein>
<dbReference type="InterPro" id="IPR015422">
    <property type="entry name" value="PyrdxlP-dep_Trfase_small"/>
</dbReference>
<dbReference type="PANTHER" id="PTHR43092:SF2">
    <property type="entry name" value="HERCYNYLCYSTEINE SULFOXIDE LYASE"/>
    <property type="match status" value="1"/>
</dbReference>